<feature type="compositionally biased region" description="Acidic residues" evidence="2">
    <location>
        <begin position="467"/>
        <end position="478"/>
    </location>
</feature>
<dbReference type="SUPFAM" id="SSF52047">
    <property type="entry name" value="RNI-like"/>
    <property type="match status" value="2"/>
</dbReference>
<keyword evidence="1" id="KW-0175">Coiled coil</keyword>
<dbReference type="Pfam" id="PF13516">
    <property type="entry name" value="LRR_6"/>
    <property type="match status" value="5"/>
</dbReference>
<proteinExistence type="predicted"/>
<feature type="compositionally biased region" description="Basic residues" evidence="2">
    <location>
        <begin position="912"/>
        <end position="930"/>
    </location>
</feature>
<comment type="caution">
    <text evidence="3">The sequence shown here is derived from an EMBL/GenBank/DDBJ whole genome shotgun (WGS) entry which is preliminary data.</text>
</comment>
<protein>
    <submittedName>
        <fullName evidence="3">Putative NOD3 protein</fullName>
    </submittedName>
</protein>
<dbReference type="InterPro" id="IPR032675">
    <property type="entry name" value="LRR_dom_sf"/>
</dbReference>
<feature type="region of interest" description="Disordered" evidence="2">
    <location>
        <begin position="454"/>
        <end position="478"/>
    </location>
</feature>
<gene>
    <name evidence="3" type="ORF">GMRT_10975</name>
</gene>
<dbReference type="AlphaFoldDB" id="A0A4Z1T0V9"/>
<keyword evidence="4" id="KW-1185">Reference proteome</keyword>
<feature type="region of interest" description="Disordered" evidence="2">
    <location>
        <begin position="894"/>
        <end position="947"/>
    </location>
</feature>
<evidence type="ECO:0000256" key="1">
    <source>
        <dbReference type="SAM" id="Coils"/>
    </source>
</evidence>
<dbReference type="InterPro" id="IPR001611">
    <property type="entry name" value="Leu-rich_rpt"/>
</dbReference>
<dbReference type="PANTHER" id="PTHR24114:SF2">
    <property type="entry name" value="F-BOX DOMAIN-CONTAINING PROTEIN-RELATED"/>
    <property type="match status" value="1"/>
</dbReference>
<sequence>MHSIAPPDLIRDVYIALCRDNEESPSREGLDWMTRLFRASRGAALTLRSARIGPMAAVSLVKHLEATTVQAIDLYDNDIRNAGFLALLKFAERHQTFHGLNVGANGIGADGALALAEMIQGNTSLEAIELGVPSGYWFRPVGHGARGTRPGDSIRANYIDSNSSAKLAKALMYNSSLKYLGLGGNFIGVTQPLAMGSSESAYGAGRTVELDGPTSFGAMLSVNVGLVALDLSDNKLGNIGLTAIFRGLSRNSYVRRLNISRNHATFVAMPMLSCILASRNCVLEEIRLAHNTLGLDGAKSLAFGLAACHSLRVLDLEGCALSDEGVAIICGVLCSPLLRPGLRRDEDLSLFVTETMGARSPGDELQEERQRNERMHALFDQILESRGDGPNHLIVIRSSTGRIISQTVIPRDGVTERPSIIPDAARTLSGSASRPPDKRFNDDEDFQEVERTVLLTEPGISEGTEAGGDEEDNNDDDEDDFLVADVTTPHYESGTFSAIHSFNFAANGMGPIGIRCFCKLAASRMGLQHVSLSYNRLGNAGAMALASALLCDQLDMNEVVAYYQESERAKQAAQRPELRDPSRVNTELRVLDLETCHIGSDGFVALCFASLHLPNLTKINLCNNFIGYAGGDIGVSLLNENPTLLTVVMRGNQISHTAATRLSRTLARNRRRVALRIPSQLRREIAEHEAETKQLPILREELDFMTQTVQDAEAYQRTIENLHAEMVDNFARQKNALSAKVHQTHDATKGAAESAEGLRAKIPAVQAQITAQLENAERLLREEIATTATLDEQFQVASARLAETDQQCEEQRADADRRIAEVQARLSQVLEVNRRAEKLTEALRAGYDDIITRAAGSRHLNRTTGAMNPDIMAQVLDRLGAVASGKLTIPRPIGYDVGESLLTPPESPAPRKSTKGKKGKKGSKGKKSRPVSRSGTRAPMTAAPRKQ</sequence>
<accession>A0A4Z1T0V9</accession>
<dbReference type="Proteomes" id="UP000315496">
    <property type="component" value="Chromosome 1"/>
</dbReference>
<dbReference type="EMBL" id="VDLU01000001">
    <property type="protein sequence ID" value="TNJ29338.1"/>
    <property type="molecule type" value="Genomic_DNA"/>
</dbReference>
<reference evidence="3 4" key="1">
    <citation type="submission" date="2019-05" db="EMBL/GenBank/DDBJ databases">
        <title>The compact genome of Giardia muris reveals important steps in the evolution of intestinal protozoan parasites.</title>
        <authorList>
            <person name="Xu F."/>
            <person name="Jimenez-Gonzalez A."/>
            <person name="Einarsson E."/>
            <person name="Astvaldsson A."/>
            <person name="Peirasmaki D."/>
            <person name="Eckmann L."/>
            <person name="Andersson J.O."/>
            <person name="Svard S.G."/>
            <person name="Jerlstrom-Hultqvist J."/>
        </authorList>
    </citation>
    <scope>NUCLEOTIDE SEQUENCE [LARGE SCALE GENOMIC DNA]</scope>
    <source>
        <strain evidence="3 4">Roberts-Thomson</strain>
    </source>
</reference>
<dbReference type="OrthoDB" id="333024at2759"/>
<dbReference type="Gene3D" id="3.80.10.10">
    <property type="entry name" value="Ribonuclease Inhibitor"/>
    <property type="match status" value="5"/>
</dbReference>
<dbReference type="InterPro" id="IPR052394">
    <property type="entry name" value="LRR-containing"/>
</dbReference>
<name>A0A4Z1T0V9_GIAMU</name>
<dbReference type="SMART" id="SM00368">
    <property type="entry name" value="LRR_RI"/>
    <property type="match status" value="9"/>
</dbReference>
<dbReference type="VEuPathDB" id="GiardiaDB:GMRT_10975"/>
<evidence type="ECO:0000313" key="3">
    <source>
        <dbReference type="EMBL" id="TNJ29338.1"/>
    </source>
</evidence>
<evidence type="ECO:0000313" key="4">
    <source>
        <dbReference type="Proteomes" id="UP000315496"/>
    </source>
</evidence>
<dbReference type="PANTHER" id="PTHR24114">
    <property type="entry name" value="LEUCINE RICH REPEAT FAMILY PROTEIN"/>
    <property type="match status" value="1"/>
</dbReference>
<organism evidence="3 4">
    <name type="scientific">Giardia muris</name>
    <dbReference type="NCBI Taxonomy" id="5742"/>
    <lineage>
        <taxon>Eukaryota</taxon>
        <taxon>Metamonada</taxon>
        <taxon>Diplomonadida</taxon>
        <taxon>Hexamitidae</taxon>
        <taxon>Giardiinae</taxon>
        <taxon>Giardia</taxon>
    </lineage>
</organism>
<feature type="coiled-coil region" evidence="1">
    <location>
        <begin position="766"/>
        <end position="839"/>
    </location>
</feature>
<evidence type="ECO:0000256" key="2">
    <source>
        <dbReference type="SAM" id="MobiDB-lite"/>
    </source>
</evidence>